<dbReference type="InterPro" id="IPR051676">
    <property type="entry name" value="UPF0053_domain"/>
</dbReference>
<dbReference type="Gene3D" id="3.10.580.10">
    <property type="entry name" value="CBS-domain"/>
    <property type="match status" value="1"/>
</dbReference>
<feature type="domain" description="CBS" evidence="11">
    <location>
        <begin position="294"/>
        <end position="354"/>
    </location>
</feature>
<gene>
    <name evidence="13" type="ORF">FNE76_01320</name>
</gene>
<keyword evidence="5 9" id="KW-1133">Transmembrane helix</keyword>
<accession>A0A553V2A9</accession>
<dbReference type="InterPro" id="IPR046342">
    <property type="entry name" value="CBS_dom_sf"/>
</dbReference>
<keyword evidence="2" id="KW-1003">Cell membrane</keyword>
<evidence type="ECO:0000256" key="1">
    <source>
        <dbReference type="ARBA" id="ARBA00004651"/>
    </source>
</evidence>
<feature type="transmembrane region" description="Helical" evidence="10">
    <location>
        <begin position="104"/>
        <end position="125"/>
    </location>
</feature>
<dbReference type="SMART" id="SM01091">
    <property type="entry name" value="CorC_HlyC"/>
    <property type="match status" value="1"/>
</dbReference>
<comment type="subcellular location">
    <subcellularLocation>
        <location evidence="1">Cell membrane</location>
        <topology evidence="1">Multi-pass membrane protein</topology>
    </subcellularLocation>
</comment>
<dbReference type="InterPro" id="IPR044751">
    <property type="entry name" value="Ion_transp-like_CBS"/>
</dbReference>
<dbReference type="Pfam" id="PF01595">
    <property type="entry name" value="CNNM"/>
    <property type="match status" value="1"/>
</dbReference>
<dbReference type="Gene3D" id="3.30.465.10">
    <property type="match status" value="1"/>
</dbReference>
<keyword evidence="7 9" id="KW-0472">Membrane</keyword>
<feature type="transmembrane region" description="Helical" evidence="10">
    <location>
        <begin position="6"/>
        <end position="31"/>
    </location>
</feature>
<keyword evidence="6 8" id="KW-0129">CBS domain</keyword>
<dbReference type="PANTHER" id="PTHR43099:SF2">
    <property type="entry name" value="UPF0053 PROTEIN YRKA"/>
    <property type="match status" value="1"/>
</dbReference>
<evidence type="ECO:0000259" key="12">
    <source>
        <dbReference type="PROSITE" id="PS51846"/>
    </source>
</evidence>
<dbReference type="InterPro" id="IPR036318">
    <property type="entry name" value="FAD-bd_PCMH-like_sf"/>
</dbReference>
<dbReference type="InterPro" id="IPR000644">
    <property type="entry name" value="CBS_dom"/>
</dbReference>
<reference evidence="14" key="2">
    <citation type="submission" date="2019-07" db="EMBL/GenBank/DDBJ databases">
        <title>Helicobacter labacensis sp. nov., Helicobacter mehlei sp. nov. and Helicobacter vulpis sp. nov., isolated from gastric mucosa of red fox (Vulpis vulpis).</title>
        <authorList>
            <person name="Papic B."/>
        </authorList>
    </citation>
    <scope>NUCLEOTIDE SEQUENCE [LARGE SCALE GENOMIC DNA]</scope>
    <source>
        <strain evidence="14">L8b</strain>
    </source>
</reference>
<evidence type="ECO:0000256" key="3">
    <source>
        <dbReference type="ARBA" id="ARBA00022692"/>
    </source>
</evidence>
<dbReference type="Pfam" id="PF03471">
    <property type="entry name" value="CorC_HlyC"/>
    <property type="match status" value="1"/>
</dbReference>
<proteinExistence type="predicted"/>
<dbReference type="PANTHER" id="PTHR43099">
    <property type="entry name" value="UPF0053 PROTEIN YRKA"/>
    <property type="match status" value="1"/>
</dbReference>
<reference evidence="13 14" key="1">
    <citation type="submission" date="2019-07" db="EMBL/GenBank/DDBJ databases">
        <title>Helicobacter labacensis sp. nov., Helicobacter mehlei sp. nov. and Helicobacter vulpis sp. nov., isolated from gastric mucosa of red fox (Vulpis vulpis).</title>
        <authorList>
            <person name="Kusar D."/>
            <person name="Gruntar I."/>
            <person name="Pate M."/>
            <person name="Zajc U."/>
            <person name="Ocepek M."/>
        </authorList>
    </citation>
    <scope>NUCLEOTIDE SEQUENCE [LARGE SCALE GENOMIC DNA]</scope>
    <source>
        <strain evidence="13 14">L8b</strain>
    </source>
</reference>
<protein>
    <submittedName>
        <fullName evidence="13">HlyC/CorC family transporter</fullName>
    </submittedName>
</protein>
<sequence>MDFYEPILMSALAFLLVLLNAFFVLSEFAIVKVRRSKLEELSLQNDQNAILALKINASINTYLSATQLGITLASLGLGWLGEPAIAHFITIFLQKWLHLDNIHALAHGISVVIAFSLITLLHVILGEIVPKSIAIVHAEKVVLWVARPLHAFWLISYPVVNLFDFLARIVLKIFRIELQHDSAHSEEELKIIVGESLRGGVIDYVEEEIIKNAVDFSDTSAKEIMTPRNDMVCLDMRNSYEDNIQIILKNSYTRYPCCEGSKDNILGLVHIRDVLSTSLLENTNLSSTQNLRKILKEMLIVPESASISQILIKMNKQQIHTALVVDEYGGTSGLLTIDDIIEEIMGDLYDRHDLKREGIKQLDENTFECNGMVDLESVEEVLGVKFDQDYEQVTLGGYVFSLLERLPEVGDVVGDAHCIFEVLDMDKARIKKLKLMKKDI</sequence>
<evidence type="ECO:0000313" key="14">
    <source>
        <dbReference type="Proteomes" id="UP000319322"/>
    </source>
</evidence>
<dbReference type="FunFam" id="3.10.580.10:FF:000002">
    <property type="entry name" value="Magnesium/cobalt efflux protein CorC"/>
    <property type="match status" value="1"/>
</dbReference>
<evidence type="ECO:0000256" key="10">
    <source>
        <dbReference type="SAM" id="Phobius"/>
    </source>
</evidence>
<dbReference type="Pfam" id="PF00571">
    <property type="entry name" value="CBS"/>
    <property type="match status" value="2"/>
</dbReference>
<dbReference type="InterPro" id="IPR016169">
    <property type="entry name" value="FAD-bd_PCMH_sub2"/>
</dbReference>
<dbReference type="PROSITE" id="PS51846">
    <property type="entry name" value="CNNM"/>
    <property type="match status" value="1"/>
</dbReference>
<dbReference type="AlphaFoldDB" id="A0A553V2A9"/>
<comment type="caution">
    <text evidence="13">The sequence shown here is derived from an EMBL/GenBank/DDBJ whole genome shotgun (WGS) entry which is preliminary data.</text>
</comment>
<evidence type="ECO:0000256" key="6">
    <source>
        <dbReference type="ARBA" id="ARBA00023122"/>
    </source>
</evidence>
<feature type="domain" description="CNNM transmembrane" evidence="12">
    <location>
        <begin position="2"/>
        <end position="206"/>
    </location>
</feature>
<organism evidence="13 14">
    <name type="scientific">Helicobacter mehlei</name>
    <dbReference type="NCBI Taxonomy" id="2316080"/>
    <lineage>
        <taxon>Bacteria</taxon>
        <taxon>Pseudomonadati</taxon>
        <taxon>Campylobacterota</taxon>
        <taxon>Epsilonproteobacteria</taxon>
        <taxon>Campylobacterales</taxon>
        <taxon>Helicobacteraceae</taxon>
        <taxon>Helicobacter</taxon>
    </lineage>
</organism>
<evidence type="ECO:0000256" key="8">
    <source>
        <dbReference type="PROSITE-ProRule" id="PRU00703"/>
    </source>
</evidence>
<dbReference type="EMBL" id="VKGC01000002">
    <property type="protein sequence ID" value="TSA86598.1"/>
    <property type="molecule type" value="Genomic_DNA"/>
</dbReference>
<dbReference type="GO" id="GO:0005886">
    <property type="term" value="C:plasma membrane"/>
    <property type="evidence" value="ECO:0007669"/>
    <property type="project" value="UniProtKB-SubCell"/>
</dbReference>
<evidence type="ECO:0000313" key="13">
    <source>
        <dbReference type="EMBL" id="TSA86598.1"/>
    </source>
</evidence>
<evidence type="ECO:0000256" key="7">
    <source>
        <dbReference type="ARBA" id="ARBA00023136"/>
    </source>
</evidence>
<dbReference type="GO" id="GO:0050660">
    <property type="term" value="F:flavin adenine dinucleotide binding"/>
    <property type="evidence" value="ECO:0007669"/>
    <property type="project" value="InterPro"/>
</dbReference>
<keyword evidence="14" id="KW-1185">Reference proteome</keyword>
<dbReference type="OrthoDB" id="9798188at2"/>
<evidence type="ECO:0000259" key="11">
    <source>
        <dbReference type="PROSITE" id="PS51371"/>
    </source>
</evidence>
<evidence type="ECO:0000256" key="5">
    <source>
        <dbReference type="ARBA" id="ARBA00022989"/>
    </source>
</evidence>
<reference evidence="13 14" key="3">
    <citation type="submission" date="2019-07" db="EMBL/GenBank/DDBJ databases">
        <authorList>
            <person name="Papic B."/>
        </authorList>
    </citation>
    <scope>NUCLEOTIDE SEQUENCE [LARGE SCALE GENOMIC DNA]</scope>
    <source>
        <strain evidence="13 14">L8b</strain>
    </source>
</reference>
<feature type="transmembrane region" description="Helical" evidence="10">
    <location>
        <begin position="151"/>
        <end position="171"/>
    </location>
</feature>
<evidence type="ECO:0000256" key="9">
    <source>
        <dbReference type="PROSITE-ProRule" id="PRU01193"/>
    </source>
</evidence>
<dbReference type="SUPFAM" id="SSF56176">
    <property type="entry name" value="FAD-binding/transporter-associated domain-like"/>
    <property type="match status" value="1"/>
</dbReference>
<name>A0A553V2A9_9HELI</name>
<dbReference type="InterPro" id="IPR005170">
    <property type="entry name" value="Transptr-assoc_dom"/>
</dbReference>
<keyword evidence="3 9" id="KW-0812">Transmembrane</keyword>
<dbReference type="PROSITE" id="PS51371">
    <property type="entry name" value="CBS"/>
    <property type="match status" value="2"/>
</dbReference>
<feature type="domain" description="CBS" evidence="11">
    <location>
        <begin position="225"/>
        <end position="287"/>
    </location>
</feature>
<dbReference type="SUPFAM" id="SSF54631">
    <property type="entry name" value="CBS-domain pair"/>
    <property type="match status" value="1"/>
</dbReference>
<evidence type="ECO:0000256" key="2">
    <source>
        <dbReference type="ARBA" id="ARBA00022475"/>
    </source>
</evidence>
<dbReference type="InterPro" id="IPR002550">
    <property type="entry name" value="CNNM"/>
</dbReference>
<keyword evidence="4" id="KW-0677">Repeat</keyword>
<dbReference type="Proteomes" id="UP000319322">
    <property type="component" value="Unassembled WGS sequence"/>
</dbReference>
<evidence type="ECO:0000256" key="4">
    <source>
        <dbReference type="ARBA" id="ARBA00022737"/>
    </source>
</evidence>
<dbReference type="CDD" id="cd04590">
    <property type="entry name" value="CBS_pair_CorC_HlyC_assoc"/>
    <property type="match status" value="1"/>
</dbReference>